<keyword evidence="3" id="KW-1185">Reference proteome</keyword>
<proteinExistence type="predicted"/>
<dbReference type="Gene3D" id="3.30.390.30">
    <property type="match status" value="1"/>
</dbReference>
<dbReference type="Pfam" id="PF14759">
    <property type="entry name" value="Reductase_C"/>
    <property type="match status" value="1"/>
</dbReference>
<dbReference type="EMBL" id="JAWLUM010000015">
    <property type="protein sequence ID" value="MDV7137209.1"/>
    <property type="molecule type" value="Genomic_DNA"/>
</dbReference>
<feature type="domain" description="Reductase C-terminal" evidence="1">
    <location>
        <begin position="1"/>
        <end position="31"/>
    </location>
</feature>
<gene>
    <name evidence="2" type="ORF">R4198_26305</name>
</gene>
<evidence type="ECO:0000313" key="2">
    <source>
        <dbReference type="EMBL" id="MDV7137209.1"/>
    </source>
</evidence>
<protein>
    <submittedName>
        <fullName evidence="2">Oxidoreductase C-terminal domain-containing protein</fullName>
    </submittedName>
</protein>
<dbReference type="RefSeq" id="WP_317715053.1">
    <property type="nucleotide sequence ID" value="NZ_JAWLUM010000015.1"/>
</dbReference>
<accession>A0ABU4F140</accession>
<evidence type="ECO:0000313" key="3">
    <source>
        <dbReference type="Proteomes" id="UP001185792"/>
    </source>
</evidence>
<dbReference type="InterPro" id="IPR028202">
    <property type="entry name" value="Reductase_C"/>
</dbReference>
<organism evidence="2 3">
    <name type="scientific">Williamsia marianensis</name>
    <dbReference type="NCBI Taxonomy" id="85044"/>
    <lineage>
        <taxon>Bacteria</taxon>
        <taxon>Bacillati</taxon>
        <taxon>Actinomycetota</taxon>
        <taxon>Actinomycetes</taxon>
        <taxon>Mycobacteriales</taxon>
        <taxon>Nocardiaceae</taxon>
        <taxon>Williamsia</taxon>
    </lineage>
</organism>
<name>A0ABU4F140_WILMA</name>
<sequence>LLAADCINRPRDFMVSKRAITQQLPIDRSELVLAGSA</sequence>
<evidence type="ECO:0000259" key="1">
    <source>
        <dbReference type="Pfam" id="PF14759"/>
    </source>
</evidence>
<dbReference type="Proteomes" id="UP001185792">
    <property type="component" value="Unassembled WGS sequence"/>
</dbReference>
<dbReference type="InterPro" id="IPR016156">
    <property type="entry name" value="FAD/NAD-linked_Rdtase_dimer_sf"/>
</dbReference>
<feature type="non-terminal residue" evidence="2">
    <location>
        <position position="1"/>
    </location>
</feature>
<comment type="caution">
    <text evidence="2">The sequence shown here is derived from an EMBL/GenBank/DDBJ whole genome shotgun (WGS) entry which is preliminary data.</text>
</comment>
<reference evidence="2 3" key="1">
    <citation type="submission" date="2023-10" db="EMBL/GenBank/DDBJ databases">
        <title>Development of a sustainable strategy for remediation of hydrocarbon-contaminated territories based on the waste exchange concept.</title>
        <authorList>
            <person name="Krivoruchko A."/>
        </authorList>
    </citation>
    <scope>NUCLEOTIDE SEQUENCE [LARGE SCALE GENOMIC DNA]</scope>
    <source>
        <strain evidence="2 3">IEGM 1236</strain>
    </source>
</reference>